<feature type="compositionally biased region" description="Basic and acidic residues" evidence="1">
    <location>
        <begin position="192"/>
        <end position="204"/>
    </location>
</feature>
<dbReference type="STRING" id="915471.SAMN05216201_10686"/>
<feature type="compositionally biased region" description="Basic and acidic residues" evidence="1">
    <location>
        <begin position="109"/>
        <end position="169"/>
    </location>
</feature>
<evidence type="ECO:0008006" key="5">
    <source>
        <dbReference type="Google" id="ProtNLM"/>
    </source>
</evidence>
<dbReference type="Proteomes" id="UP000242930">
    <property type="component" value="Unassembled WGS sequence"/>
</dbReference>
<dbReference type="OrthoDB" id="7033226at2"/>
<feature type="chain" id="PRO_5017194940" description="Lipoprotein" evidence="2">
    <location>
        <begin position="24"/>
        <end position="280"/>
    </location>
</feature>
<feature type="region of interest" description="Disordered" evidence="1">
    <location>
        <begin position="99"/>
        <end position="280"/>
    </location>
</feature>
<sequence>MRRFAVGILIVLILPLTACTLSAGDGGYHDYPRYGGHYPPPSHGHWRWDDDLRVYINVGSPYLYYHDHTYYRWYGDRWSSGPRFNGPWRVIEHRHVPSRLGQRHRPAQRHYDDRRTPDRYWDHRDDRSERRAYRDQRDQRDLRDFRGQSEQERRREALHGRSDERRDLRQGQQWQQPRFERQERQSQQQRFEQQRRQVEQRFEGRQQPQWRQPREEHRAQEWGDGRRHESRQQGSEPRQRQERRTVIQSNRQDGGQERRSQSRPQQERQGGRQWEGRGER</sequence>
<reference evidence="4" key="1">
    <citation type="submission" date="2016-10" db="EMBL/GenBank/DDBJ databases">
        <authorList>
            <person name="Varghese N."/>
            <person name="Submissions S."/>
        </authorList>
    </citation>
    <scope>NUCLEOTIDE SEQUENCE [LARGE SCALE GENOMIC DNA]</scope>
    <source>
        <strain evidence="4">LMG 25967</strain>
    </source>
</reference>
<organism evidence="3 4">
    <name type="scientific">Pseudomonas linyingensis</name>
    <dbReference type="NCBI Taxonomy" id="915471"/>
    <lineage>
        <taxon>Bacteria</taxon>
        <taxon>Pseudomonadati</taxon>
        <taxon>Pseudomonadota</taxon>
        <taxon>Gammaproteobacteria</taxon>
        <taxon>Pseudomonadales</taxon>
        <taxon>Pseudomonadaceae</taxon>
        <taxon>Pseudomonas</taxon>
    </lineage>
</organism>
<evidence type="ECO:0000256" key="2">
    <source>
        <dbReference type="SAM" id="SignalP"/>
    </source>
</evidence>
<evidence type="ECO:0000313" key="4">
    <source>
        <dbReference type="Proteomes" id="UP000242930"/>
    </source>
</evidence>
<gene>
    <name evidence="3" type="ORF">SAMN05216201_10686</name>
</gene>
<dbReference type="RefSeq" id="WP_090310134.1">
    <property type="nucleotide sequence ID" value="NZ_FNZE01000006.1"/>
</dbReference>
<dbReference type="AlphaFoldDB" id="A0A1H6X790"/>
<evidence type="ECO:0000256" key="1">
    <source>
        <dbReference type="SAM" id="MobiDB-lite"/>
    </source>
</evidence>
<dbReference type="EMBL" id="FNZE01000006">
    <property type="protein sequence ID" value="SEJ25101.1"/>
    <property type="molecule type" value="Genomic_DNA"/>
</dbReference>
<feature type="compositionally biased region" description="Basic and acidic residues" evidence="1">
    <location>
        <begin position="254"/>
        <end position="280"/>
    </location>
</feature>
<feature type="signal peptide" evidence="2">
    <location>
        <begin position="1"/>
        <end position="23"/>
    </location>
</feature>
<proteinExistence type="predicted"/>
<name>A0A1H6X790_9PSED</name>
<accession>A0A1H6X790</accession>
<protein>
    <recommendedName>
        <fullName evidence="5">Lipoprotein</fullName>
    </recommendedName>
</protein>
<keyword evidence="4" id="KW-1185">Reference proteome</keyword>
<evidence type="ECO:0000313" key="3">
    <source>
        <dbReference type="EMBL" id="SEJ25101.1"/>
    </source>
</evidence>
<feature type="compositionally biased region" description="Basic and acidic residues" evidence="1">
    <location>
        <begin position="212"/>
        <end position="245"/>
    </location>
</feature>
<keyword evidence="2" id="KW-0732">Signal</keyword>